<proteinExistence type="predicted"/>
<evidence type="ECO:0000313" key="3">
    <source>
        <dbReference type="Proteomes" id="UP000266673"/>
    </source>
</evidence>
<dbReference type="Proteomes" id="UP000266673">
    <property type="component" value="Unassembled WGS sequence"/>
</dbReference>
<sequence length="238" mass="28233">MNILNMNFSADNPYIQHHKDIINKPLQQEKPIFNEPPTKKQPRKLNIGNMYSSNIDFEVADPIIVNNSTIPECGRFHMRRVKVDCENNPFVNWKIMPNFYEVPKNYYAQCSKTETIINGNRIRIDGFSVIPKNMDSDAFFEMEIELNEGFSYCVFNYQEEETEEFKQDNEQETEEFKQDNEQETEEFKQDNEQDKVEVRDENKSDEITILSQDGKSNNEETTQIFFLFFFGEELRKPP</sequence>
<dbReference type="OrthoDB" id="2336765at2759"/>
<feature type="compositionally biased region" description="Basic and acidic residues" evidence="1">
    <location>
        <begin position="164"/>
        <end position="206"/>
    </location>
</feature>
<accession>A0A397VSD1</accession>
<protein>
    <submittedName>
        <fullName evidence="2">Uncharacterized protein</fullName>
    </submittedName>
</protein>
<evidence type="ECO:0000256" key="1">
    <source>
        <dbReference type="SAM" id="MobiDB-lite"/>
    </source>
</evidence>
<gene>
    <name evidence="2" type="ORF">C2G38_1039315</name>
</gene>
<dbReference type="EMBL" id="QKWP01000329">
    <property type="protein sequence ID" value="RIB22006.1"/>
    <property type="molecule type" value="Genomic_DNA"/>
</dbReference>
<evidence type="ECO:0000313" key="2">
    <source>
        <dbReference type="EMBL" id="RIB22006.1"/>
    </source>
</evidence>
<feature type="region of interest" description="Disordered" evidence="1">
    <location>
        <begin position="164"/>
        <end position="215"/>
    </location>
</feature>
<dbReference type="AlphaFoldDB" id="A0A397VSD1"/>
<organism evidence="2 3">
    <name type="scientific">Gigaspora rosea</name>
    <dbReference type="NCBI Taxonomy" id="44941"/>
    <lineage>
        <taxon>Eukaryota</taxon>
        <taxon>Fungi</taxon>
        <taxon>Fungi incertae sedis</taxon>
        <taxon>Mucoromycota</taxon>
        <taxon>Glomeromycotina</taxon>
        <taxon>Glomeromycetes</taxon>
        <taxon>Diversisporales</taxon>
        <taxon>Gigasporaceae</taxon>
        <taxon>Gigaspora</taxon>
    </lineage>
</organism>
<reference evidence="2 3" key="1">
    <citation type="submission" date="2018-06" db="EMBL/GenBank/DDBJ databases">
        <title>Comparative genomics reveals the genomic features of Rhizophagus irregularis, R. cerebriforme, R. diaphanum and Gigaspora rosea, and their symbiotic lifestyle signature.</title>
        <authorList>
            <person name="Morin E."/>
            <person name="San Clemente H."/>
            <person name="Chen E.C.H."/>
            <person name="De La Providencia I."/>
            <person name="Hainaut M."/>
            <person name="Kuo A."/>
            <person name="Kohler A."/>
            <person name="Murat C."/>
            <person name="Tang N."/>
            <person name="Roy S."/>
            <person name="Loubradou J."/>
            <person name="Henrissat B."/>
            <person name="Grigoriev I.V."/>
            <person name="Corradi N."/>
            <person name="Roux C."/>
            <person name="Martin F.M."/>
        </authorList>
    </citation>
    <scope>NUCLEOTIDE SEQUENCE [LARGE SCALE GENOMIC DNA]</scope>
    <source>
        <strain evidence="2 3">DAOM 194757</strain>
    </source>
</reference>
<name>A0A397VSD1_9GLOM</name>
<comment type="caution">
    <text evidence="2">The sequence shown here is derived from an EMBL/GenBank/DDBJ whole genome shotgun (WGS) entry which is preliminary data.</text>
</comment>
<keyword evidence="3" id="KW-1185">Reference proteome</keyword>